<feature type="region of interest" description="Disordered" evidence="1">
    <location>
        <begin position="226"/>
        <end position="248"/>
    </location>
</feature>
<reference evidence="2 3" key="1">
    <citation type="submission" date="2024-03" db="EMBL/GenBank/DDBJ databases">
        <title>The Acrasis kona genome and developmental transcriptomes reveal deep origins of eukaryotic multicellular pathways.</title>
        <authorList>
            <person name="Sheikh S."/>
            <person name="Fu C.-J."/>
            <person name="Brown M.W."/>
            <person name="Baldauf S.L."/>
        </authorList>
    </citation>
    <scope>NUCLEOTIDE SEQUENCE [LARGE SCALE GENOMIC DNA]</scope>
    <source>
        <strain evidence="2 3">ATCC MYA-3509</strain>
    </source>
</reference>
<feature type="compositionally biased region" description="Basic and acidic residues" evidence="1">
    <location>
        <begin position="235"/>
        <end position="248"/>
    </location>
</feature>
<gene>
    <name evidence="2" type="ORF">AKO1_010481</name>
</gene>
<evidence type="ECO:0000313" key="3">
    <source>
        <dbReference type="Proteomes" id="UP001431209"/>
    </source>
</evidence>
<dbReference type="AlphaFoldDB" id="A0AAW2ZI15"/>
<protein>
    <submittedName>
        <fullName evidence="2">Uncharacterized protein</fullName>
    </submittedName>
</protein>
<proteinExistence type="predicted"/>
<accession>A0AAW2ZI15</accession>
<keyword evidence="3" id="KW-1185">Reference proteome</keyword>
<dbReference type="PANTHER" id="PTHR12416">
    <property type="entry name" value="RRNA-PROCESSING PROTEIN UTP23 HOMOLOG"/>
    <property type="match status" value="1"/>
</dbReference>
<evidence type="ECO:0000256" key="1">
    <source>
        <dbReference type="SAM" id="MobiDB-lite"/>
    </source>
</evidence>
<dbReference type="Proteomes" id="UP001431209">
    <property type="component" value="Unassembled WGS sequence"/>
</dbReference>
<organism evidence="2 3">
    <name type="scientific">Acrasis kona</name>
    <dbReference type="NCBI Taxonomy" id="1008807"/>
    <lineage>
        <taxon>Eukaryota</taxon>
        <taxon>Discoba</taxon>
        <taxon>Heterolobosea</taxon>
        <taxon>Tetramitia</taxon>
        <taxon>Eutetramitia</taxon>
        <taxon>Acrasidae</taxon>
        <taxon>Acrasis</taxon>
    </lineage>
</organism>
<name>A0AAW2ZI15_9EUKA</name>
<dbReference type="EMBL" id="JAOPGA020001561">
    <property type="protein sequence ID" value="KAL0489513.1"/>
    <property type="molecule type" value="Genomic_DNA"/>
</dbReference>
<evidence type="ECO:0000313" key="2">
    <source>
        <dbReference type="EMBL" id="KAL0489513.1"/>
    </source>
</evidence>
<dbReference type="Gene3D" id="3.40.50.1010">
    <property type="entry name" value="5'-nuclease"/>
    <property type="match status" value="1"/>
</dbReference>
<sequence>MVRIRKSEVTTEQNKGRKRVTSLKYTGKALKTYKKFGYKDPYKFLVDAEFLMEIVRQKVPLEPTIKNLLKNSESLFFTTDEVLSYLRSFNDEFIEAVVMARKFRKAKHVDVEGKLSTQKAVKQFKTEESWNRKQKACDSIYVCLGGKSKNNNNRARYIACVQDHKLRNKIINNLTDTPTMTVVKGKIAIDFPSNEFKNAIQKNEERLISQMAVLTPWEQEQMKLLAAQPTSATPERVESTNEKEVTSD</sequence>
<comment type="caution">
    <text evidence="2">The sequence shown here is derived from an EMBL/GenBank/DDBJ whole genome shotgun (WGS) entry which is preliminary data.</text>
</comment>